<dbReference type="RefSeq" id="XP_066615527.1">
    <property type="nucleotide sequence ID" value="XM_066756750.1"/>
</dbReference>
<name>A0ABR3BWQ2_9TREE</name>
<evidence type="ECO:0000313" key="3">
    <source>
        <dbReference type="Proteomes" id="UP000054399"/>
    </source>
</evidence>
<dbReference type="Pfam" id="PF12697">
    <property type="entry name" value="Abhydrolase_6"/>
    <property type="match status" value="1"/>
</dbReference>
<dbReference type="PANTHER" id="PTHR43798">
    <property type="entry name" value="MONOACYLGLYCEROL LIPASE"/>
    <property type="match status" value="1"/>
</dbReference>
<sequence>MPVFIVKIPSQPYSLAYRLSTPASKTAETIDPAYPTVLFCHPPWVDSFFFYPQFDYPELYQNYNLLAIDMPGHGSSHIDSPFTEEYSWQNAADDFYRALEVLATGPVHLVGSAVGGLTALRLALSHPEITESLTIVAPPLEDEPEFVEEAFDEWLEEIEKAVADRDIESLESLSNYVFDFCTGQVGDPALREMMDEYGYMVQVKMTSGELESALPICSSLLRSKNMLPSMREMEGINCPVFIIESINNPQRAARTDLYTNVVDKLNEAAFRSGKPPNAAKHLLEGAVIGRWITLTNPDPVNLILAEFLRTKSLDSLPSSPNPFLTTYVARRPSTPRDITAFTILPPPKLAPGRKTLGEMMDELWRKGQAGVNVEVEVSVHVDESTI</sequence>
<dbReference type="EMBL" id="ATAM02000003">
    <property type="protein sequence ID" value="KAL0252807.1"/>
    <property type="molecule type" value="Genomic_DNA"/>
</dbReference>
<dbReference type="SUPFAM" id="SSF53474">
    <property type="entry name" value="alpha/beta-Hydrolases"/>
    <property type="match status" value="1"/>
</dbReference>
<organism evidence="2 3">
    <name type="scientific">Cryptococcus tetragattii IND107</name>
    <dbReference type="NCBI Taxonomy" id="1296105"/>
    <lineage>
        <taxon>Eukaryota</taxon>
        <taxon>Fungi</taxon>
        <taxon>Dikarya</taxon>
        <taxon>Basidiomycota</taxon>
        <taxon>Agaricomycotina</taxon>
        <taxon>Tremellomycetes</taxon>
        <taxon>Tremellales</taxon>
        <taxon>Cryptococcaceae</taxon>
        <taxon>Cryptococcus</taxon>
        <taxon>Cryptococcus gattii species complex</taxon>
    </lineage>
</organism>
<dbReference type="PRINTS" id="PR00111">
    <property type="entry name" value="ABHYDROLASE"/>
</dbReference>
<keyword evidence="3" id="KW-1185">Reference proteome</keyword>
<dbReference type="InterPro" id="IPR000073">
    <property type="entry name" value="AB_hydrolase_1"/>
</dbReference>
<gene>
    <name evidence="2" type="ORF">I308_102199</name>
</gene>
<feature type="domain" description="AB hydrolase-1" evidence="1">
    <location>
        <begin position="37"/>
        <end position="160"/>
    </location>
</feature>
<comment type="caution">
    <text evidence="2">The sequence shown here is derived from an EMBL/GenBank/DDBJ whole genome shotgun (WGS) entry which is preliminary data.</text>
</comment>
<dbReference type="Proteomes" id="UP000054399">
    <property type="component" value="Unassembled WGS sequence"/>
</dbReference>
<reference evidence="3" key="1">
    <citation type="submission" date="2015-01" db="EMBL/GenBank/DDBJ databases">
        <title>The Genome Sequence of Cryptococcus gattii MMRL2647.</title>
        <authorList>
            <consortium name="The Broad Institute Genomics Platform"/>
            <person name="Cuomo C."/>
            <person name="Litvintseva A."/>
            <person name="Chen Y."/>
            <person name="Heitman J."/>
            <person name="Sun S."/>
            <person name="Springer D."/>
            <person name="Dromer F."/>
            <person name="Young S."/>
            <person name="Zeng Q."/>
            <person name="Gargeya S."/>
            <person name="Abouelleil A."/>
            <person name="Alvarado L."/>
            <person name="Chapman S.B."/>
            <person name="Gainer-Dewar J."/>
            <person name="Goldberg J."/>
            <person name="Griggs A."/>
            <person name="Gujja S."/>
            <person name="Hansen M."/>
            <person name="Howarth C."/>
            <person name="Imamovic A."/>
            <person name="Larimer J."/>
            <person name="Murphy C."/>
            <person name="Naylor J."/>
            <person name="Pearson M."/>
            <person name="Priest M."/>
            <person name="Roberts A."/>
            <person name="Saif S."/>
            <person name="Shea T."/>
            <person name="Sykes S."/>
            <person name="Wortman J."/>
            <person name="Nusbaum C."/>
            <person name="Birren B."/>
        </authorList>
    </citation>
    <scope>NUCLEOTIDE SEQUENCE [LARGE SCALE GENOMIC DNA]</scope>
    <source>
        <strain evidence="3">IND107</strain>
    </source>
</reference>
<protein>
    <recommendedName>
        <fullName evidence="1">AB hydrolase-1 domain-containing protein</fullName>
    </recommendedName>
</protein>
<dbReference type="GeneID" id="91989057"/>
<dbReference type="Gene3D" id="3.40.50.1820">
    <property type="entry name" value="alpha/beta hydrolase"/>
    <property type="match status" value="1"/>
</dbReference>
<reference evidence="2 3" key="2">
    <citation type="submission" date="2024-01" db="EMBL/GenBank/DDBJ databases">
        <title>Comparative genomics of Cryptococcus and Kwoniella reveals pathogenesis evolution and contrasting modes of karyotype evolution via chromosome fusion or intercentromeric recombination.</title>
        <authorList>
            <person name="Coelho M.A."/>
            <person name="David-Palma M."/>
            <person name="Shea T."/>
            <person name="Bowers K."/>
            <person name="Mcginley-Smith S."/>
            <person name="Mohammad A.W."/>
            <person name="Gnirke A."/>
            <person name="Yurkov A.M."/>
            <person name="Nowrousian M."/>
            <person name="Sun S."/>
            <person name="Cuomo C.A."/>
            <person name="Heitman J."/>
        </authorList>
    </citation>
    <scope>NUCLEOTIDE SEQUENCE [LARGE SCALE GENOMIC DNA]</scope>
    <source>
        <strain evidence="2 3">IND107</strain>
    </source>
</reference>
<dbReference type="PANTHER" id="PTHR43798:SF33">
    <property type="entry name" value="HYDROLASE, PUTATIVE (AFU_ORTHOLOGUE AFUA_2G14860)-RELATED"/>
    <property type="match status" value="1"/>
</dbReference>
<accession>A0ABR3BWQ2</accession>
<dbReference type="InterPro" id="IPR029058">
    <property type="entry name" value="AB_hydrolase_fold"/>
</dbReference>
<evidence type="ECO:0000259" key="1">
    <source>
        <dbReference type="Pfam" id="PF12697"/>
    </source>
</evidence>
<dbReference type="InterPro" id="IPR050266">
    <property type="entry name" value="AB_hydrolase_sf"/>
</dbReference>
<proteinExistence type="predicted"/>
<evidence type="ECO:0000313" key="2">
    <source>
        <dbReference type="EMBL" id="KAL0252807.1"/>
    </source>
</evidence>